<proteinExistence type="predicted"/>
<protein>
    <submittedName>
        <fullName evidence="1">Uncharacterized protein</fullName>
    </submittedName>
</protein>
<reference evidence="1 2" key="1">
    <citation type="submission" date="2021-03" db="EMBL/GenBank/DDBJ databases">
        <title>Glycomyces sp. nov., a novel actinomycete isolated from soil.</title>
        <authorList>
            <person name="Yang X."/>
            <person name="Xu X."/>
        </authorList>
    </citation>
    <scope>NUCLEOTIDE SEQUENCE [LARGE SCALE GENOMIC DNA]</scope>
    <source>
        <strain evidence="1 2">NEAU-S30</strain>
    </source>
</reference>
<dbReference type="Proteomes" id="UP000681341">
    <property type="component" value="Unassembled WGS sequence"/>
</dbReference>
<name>A0ABS3U0Q4_9ACTN</name>
<dbReference type="RefSeq" id="WP_208494055.1">
    <property type="nucleotide sequence ID" value="NZ_JAGFNP010000001.1"/>
</dbReference>
<gene>
    <name evidence="1" type="ORF">J5V16_00790</name>
</gene>
<evidence type="ECO:0000313" key="1">
    <source>
        <dbReference type="EMBL" id="MBO3731343.1"/>
    </source>
</evidence>
<keyword evidence="2" id="KW-1185">Reference proteome</keyword>
<dbReference type="EMBL" id="JAGFNP010000001">
    <property type="protein sequence ID" value="MBO3731343.1"/>
    <property type="molecule type" value="Genomic_DNA"/>
</dbReference>
<accession>A0ABS3U0Q4</accession>
<sequence>MPVGGHRYGNGRNLIRVTADGRRLPVKTWPGHIEDRPRPFAALPCRPA</sequence>
<evidence type="ECO:0000313" key="2">
    <source>
        <dbReference type="Proteomes" id="UP000681341"/>
    </source>
</evidence>
<comment type="caution">
    <text evidence="1">The sequence shown here is derived from an EMBL/GenBank/DDBJ whole genome shotgun (WGS) entry which is preliminary data.</text>
</comment>
<organism evidence="1 2">
    <name type="scientific">Glycomyces niveus</name>
    <dbReference type="NCBI Taxonomy" id="2820287"/>
    <lineage>
        <taxon>Bacteria</taxon>
        <taxon>Bacillati</taxon>
        <taxon>Actinomycetota</taxon>
        <taxon>Actinomycetes</taxon>
        <taxon>Glycomycetales</taxon>
        <taxon>Glycomycetaceae</taxon>
        <taxon>Glycomyces</taxon>
    </lineage>
</organism>